<sequence>MKCKHDSRHNGVNPIPANTSIKHVSSSGTDDRISNLPRDILSRIISFLPIEDAVVTTALSQSWRNILSSLTTLDFEYSCLPPMERREEKFIDLINQILDNHNVDIQKFRVVFGHNCWYTPHVNRWIQFVVTHHIQELELVISLEGRPSDFGPKQKSLPGCLFTYENLARELFSSCPALEDLTIRSCNFMNFEILDISAPRLKNLTMYSCVGFNLGILKVSTPSLFSFTYLGHLLFRGLSNARVLILSTSCTERLFRTGHLLQWILRSFYYLKHLQLGSFLKEYHIKGMICFLKFCPNLESLIIDINNNAMPVRLEKSNAYRNKYLLPKGRIIKCLRDWLKKVTEQPFWGPDELKLLKVLLEKSSKSRKMLGIYDEFSDEVGSSDVVVRPKISETPTASSIIAISFSGL</sequence>
<organism evidence="1 2">
    <name type="scientific">Persea americana</name>
    <name type="common">Avocado</name>
    <dbReference type="NCBI Taxonomy" id="3435"/>
    <lineage>
        <taxon>Eukaryota</taxon>
        <taxon>Viridiplantae</taxon>
        <taxon>Streptophyta</taxon>
        <taxon>Embryophyta</taxon>
        <taxon>Tracheophyta</taxon>
        <taxon>Spermatophyta</taxon>
        <taxon>Magnoliopsida</taxon>
        <taxon>Magnoliidae</taxon>
        <taxon>Laurales</taxon>
        <taxon>Lauraceae</taxon>
        <taxon>Persea</taxon>
    </lineage>
</organism>
<reference evidence="1 2" key="1">
    <citation type="journal article" date="2022" name="Hortic Res">
        <title>A haplotype resolved chromosomal level avocado genome allows analysis of novel avocado genes.</title>
        <authorList>
            <person name="Nath O."/>
            <person name="Fletcher S.J."/>
            <person name="Hayward A."/>
            <person name="Shaw L.M."/>
            <person name="Masouleh A.K."/>
            <person name="Furtado A."/>
            <person name="Henry R.J."/>
            <person name="Mitter N."/>
        </authorList>
    </citation>
    <scope>NUCLEOTIDE SEQUENCE [LARGE SCALE GENOMIC DNA]</scope>
    <source>
        <strain evidence="2">cv. Hass</strain>
    </source>
</reference>
<evidence type="ECO:0000313" key="2">
    <source>
        <dbReference type="Proteomes" id="UP001234297"/>
    </source>
</evidence>
<dbReference type="Proteomes" id="UP001234297">
    <property type="component" value="Chromosome 9"/>
</dbReference>
<proteinExistence type="predicted"/>
<accession>A0ACC2KG84</accession>
<comment type="caution">
    <text evidence="1">The sequence shown here is derived from an EMBL/GenBank/DDBJ whole genome shotgun (WGS) entry which is preliminary data.</text>
</comment>
<dbReference type="EMBL" id="CM056817">
    <property type="protein sequence ID" value="KAJ8619933.1"/>
    <property type="molecule type" value="Genomic_DNA"/>
</dbReference>
<protein>
    <submittedName>
        <fullName evidence="1">Uncharacterized protein</fullName>
    </submittedName>
</protein>
<keyword evidence="2" id="KW-1185">Reference proteome</keyword>
<gene>
    <name evidence="1" type="ORF">MRB53_028462</name>
</gene>
<evidence type="ECO:0000313" key="1">
    <source>
        <dbReference type="EMBL" id="KAJ8619933.1"/>
    </source>
</evidence>
<name>A0ACC2KG84_PERAE</name>